<evidence type="ECO:0000256" key="3">
    <source>
        <dbReference type="ARBA" id="ARBA00023015"/>
    </source>
</evidence>
<protein>
    <recommendedName>
        <fullName evidence="6">Sigma-54 factor interaction domain-containing protein</fullName>
    </recommendedName>
</protein>
<dbReference type="Gene3D" id="1.10.8.60">
    <property type="match status" value="1"/>
</dbReference>
<dbReference type="PROSITE" id="PS00688">
    <property type="entry name" value="SIGMA54_INTERACT_3"/>
    <property type="match status" value="1"/>
</dbReference>
<evidence type="ECO:0000256" key="5">
    <source>
        <dbReference type="SAM" id="MobiDB-lite"/>
    </source>
</evidence>
<evidence type="ECO:0000313" key="8">
    <source>
        <dbReference type="Proteomes" id="UP000662986"/>
    </source>
</evidence>
<keyword evidence="4" id="KW-0804">Transcription</keyword>
<dbReference type="InterPro" id="IPR027417">
    <property type="entry name" value="P-loop_NTPase"/>
</dbReference>
<keyword evidence="8" id="KW-1185">Reference proteome</keyword>
<dbReference type="PRINTS" id="PR01590">
    <property type="entry name" value="HTHFIS"/>
</dbReference>
<evidence type="ECO:0000256" key="2">
    <source>
        <dbReference type="ARBA" id="ARBA00022840"/>
    </source>
</evidence>
<dbReference type="InterPro" id="IPR025944">
    <property type="entry name" value="Sigma_54_int_dom_CS"/>
</dbReference>
<accession>A0A974W5A1</accession>
<evidence type="ECO:0000259" key="6">
    <source>
        <dbReference type="PROSITE" id="PS50045"/>
    </source>
</evidence>
<keyword evidence="3" id="KW-0805">Transcription regulation</keyword>
<dbReference type="EMBL" id="CP070619">
    <property type="protein sequence ID" value="QSE90633.1"/>
    <property type="molecule type" value="Genomic_DNA"/>
</dbReference>
<feature type="domain" description="Sigma-54 factor interaction" evidence="6">
    <location>
        <begin position="259"/>
        <end position="481"/>
    </location>
</feature>
<reference evidence="7 8" key="2">
    <citation type="journal article" date="2022" name="Arch. Microbiol.">
        <title>Rhodococcus pseudokoreensis sp. nov. isolated from the rhizosphere of young M26 apple rootstocks.</title>
        <authorList>
            <person name="Kampfer P."/>
            <person name="Glaeser S.P."/>
            <person name="Blom J."/>
            <person name="Wolf J."/>
            <person name="Benning S."/>
            <person name="Schloter M."/>
            <person name="Neumann-Schaal M."/>
        </authorList>
    </citation>
    <scope>NUCLEOTIDE SEQUENCE [LARGE SCALE GENOMIC DNA]</scope>
    <source>
        <strain evidence="7 8">R79</strain>
    </source>
</reference>
<dbReference type="Pfam" id="PF02954">
    <property type="entry name" value="HTH_8"/>
    <property type="match status" value="1"/>
</dbReference>
<keyword evidence="1" id="KW-0547">Nucleotide-binding</keyword>
<feature type="region of interest" description="Disordered" evidence="5">
    <location>
        <begin position="290"/>
        <end position="311"/>
    </location>
</feature>
<dbReference type="SUPFAM" id="SSF52540">
    <property type="entry name" value="P-loop containing nucleoside triphosphate hydrolases"/>
    <property type="match status" value="1"/>
</dbReference>
<evidence type="ECO:0000313" key="7">
    <source>
        <dbReference type="EMBL" id="QSE90633.1"/>
    </source>
</evidence>
<dbReference type="InterPro" id="IPR003959">
    <property type="entry name" value="ATPase_AAA_core"/>
</dbReference>
<dbReference type="Proteomes" id="UP000662986">
    <property type="component" value="Chromosome"/>
</dbReference>
<gene>
    <name evidence="7" type="ORF">JWS13_19410</name>
</gene>
<sequence>MTADQPRNQSAQPRRPEIELAWHRATMSGLDPGMEVRETIISDIDVRSTLTVAAGPVLDKMVEELSDTRFSILLADRTSRIVDRRVTSQAIGRALDRVLAVPGFQYLEEVSGTNSLATAFELRRPIAVTGEEHFLEALRRFCCYGAPIIHPVTHRLEGVIDVSGPVADATTLLGPFLMRAARDIEERLLEGSRVAEKQLLAEFQAHANQKRHAVIALGENLVLTNTAAVDLIKGADHVALRAIAADLSSRAPFECSLTLASGTEVSVRARAVAGSHGGALFEITEDSSLVTRRPSGPRRSITAPADEPSPTKLSRTVLITGEPGTGRTSTARSLAGAECVVFDAADAVEDDSTWFLAVRSALREADKSIVIDNIDALSPRLAAQLAAPVRVSRNPVVLAGAPLSELDNPHRALASLALTRHDLQPLRTYPHKLAGIVKSVLEDLLPNSTVELAPSALQVLATQPWPGNIRELRAVLEYAARGRDRGVIVETDLPETIRTNTNSSRTLTLMETAERDAIVAALRASNGNKAAAAAELGIGRTTLYARLRRYRISDPAPQASVRNRNSSTTR</sequence>
<dbReference type="PROSITE" id="PS50045">
    <property type="entry name" value="SIGMA54_INTERACT_4"/>
    <property type="match status" value="1"/>
</dbReference>
<evidence type="ECO:0000256" key="4">
    <source>
        <dbReference type="ARBA" id="ARBA00023163"/>
    </source>
</evidence>
<keyword evidence="2" id="KW-0067">ATP-binding</keyword>
<dbReference type="Gene3D" id="1.10.10.60">
    <property type="entry name" value="Homeodomain-like"/>
    <property type="match status" value="1"/>
</dbReference>
<name>A0A974W5A1_9NOCA</name>
<dbReference type="Gene3D" id="3.30.450.40">
    <property type="match status" value="1"/>
</dbReference>
<dbReference type="InterPro" id="IPR002078">
    <property type="entry name" value="Sigma_54_int"/>
</dbReference>
<proteinExistence type="predicted"/>
<organism evidence="7 8">
    <name type="scientific">Rhodococcus pseudokoreensis</name>
    <dbReference type="NCBI Taxonomy" id="2811421"/>
    <lineage>
        <taxon>Bacteria</taxon>
        <taxon>Bacillati</taxon>
        <taxon>Actinomycetota</taxon>
        <taxon>Actinomycetes</taxon>
        <taxon>Mycobacteriales</taxon>
        <taxon>Nocardiaceae</taxon>
        <taxon>Rhodococcus</taxon>
    </lineage>
</organism>
<dbReference type="InterPro" id="IPR002197">
    <property type="entry name" value="HTH_Fis"/>
</dbReference>
<dbReference type="InterPro" id="IPR009057">
    <property type="entry name" value="Homeodomain-like_sf"/>
</dbReference>
<reference evidence="7 8" key="1">
    <citation type="journal article" date="2021" name="Microbiol. Resour. Announc.">
        <title>Complete Genome Sequences of Two Rhodococcus sp. Strains with Large and Linear Chromosomes, Isolated from Apple Rhizosphere.</title>
        <authorList>
            <person name="Benning S."/>
            <person name="Brugnone N."/>
            <person name="Siani R."/>
            <person name="Kublik S."/>
            <person name="Schloter M."/>
            <person name="Rad V."/>
        </authorList>
    </citation>
    <scope>NUCLEOTIDE SEQUENCE [LARGE SCALE GENOMIC DNA]</scope>
    <source>
        <strain evidence="7 8">R79</strain>
    </source>
</reference>
<dbReference type="InterPro" id="IPR058031">
    <property type="entry name" value="AAA_lid_NorR"/>
</dbReference>
<dbReference type="SUPFAM" id="SSF46689">
    <property type="entry name" value="Homeodomain-like"/>
    <property type="match status" value="1"/>
</dbReference>
<dbReference type="Pfam" id="PF00004">
    <property type="entry name" value="AAA"/>
    <property type="match status" value="1"/>
</dbReference>
<evidence type="ECO:0000256" key="1">
    <source>
        <dbReference type="ARBA" id="ARBA00022741"/>
    </source>
</evidence>
<dbReference type="InterPro" id="IPR029016">
    <property type="entry name" value="GAF-like_dom_sf"/>
</dbReference>
<dbReference type="Pfam" id="PF25601">
    <property type="entry name" value="AAA_lid_14"/>
    <property type="match status" value="1"/>
</dbReference>
<dbReference type="PANTHER" id="PTHR32071">
    <property type="entry name" value="TRANSCRIPTIONAL REGULATORY PROTEIN"/>
    <property type="match status" value="1"/>
</dbReference>
<dbReference type="Gene3D" id="3.40.50.300">
    <property type="entry name" value="P-loop containing nucleotide triphosphate hydrolases"/>
    <property type="match status" value="1"/>
</dbReference>